<evidence type="ECO:0000256" key="6">
    <source>
        <dbReference type="SAM" id="SignalP"/>
    </source>
</evidence>
<keyword evidence="4 6" id="KW-0732">Signal</keyword>
<accession>A0ABQ0TQA4</accession>
<dbReference type="Proteomes" id="UP000319578">
    <property type="component" value="Unassembled WGS sequence"/>
</dbReference>
<keyword evidence="3" id="KW-0813">Transport</keyword>
<dbReference type="PROSITE" id="PS50983">
    <property type="entry name" value="FE_B12_PBP"/>
    <property type="match status" value="1"/>
</dbReference>
<dbReference type="Pfam" id="PF01497">
    <property type="entry name" value="Peripla_BP_2"/>
    <property type="match status" value="1"/>
</dbReference>
<evidence type="ECO:0000313" key="9">
    <source>
        <dbReference type="Proteomes" id="UP000319578"/>
    </source>
</evidence>
<dbReference type="SUPFAM" id="SSF53807">
    <property type="entry name" value="Helical backbone' metal receptor"/>
    <property type="match status" value="1"/>
</dbReference>
<dbReference type="RefSeq" id="WP_049739603.1">
    <property type="nucleotide sequence ID" value="NZ_BJON01000014.1"/>
</dbReference>
<dbReference type="InterPro" id="IPR051313">
    <property type="entry name" value="Bact_iron-sidero_bind"/>
</dbReference>
<sequence>MKLRNFRIAIFMLAITFVMSACGGNSNNQSSGNGQSNENNQGKETTQGEVTTNTRMWTDGSGRQVEIPTHPQRIITTQYLPEMLALGVKPIAAPKHLLTNFASVRNKIDGIEDLGSVNELNVEKALSLNPDLILTMEDDQELINKLSKIAPTVVITWENKDAFDHLKDTADALGIPEKAEKWIADYNKKTLETKEKLAAVVSPNESFGAVVIGGFKAGQLRVYADQNVGYTLFQALKLPMLDSVKSEWEKERRPLGMDISMELLPQYASADRLFVVQFDNDPNFLNQVLDSNLWKNLPAVKNNKVYVVDNALWFPLDVLSLDQQLDDVVKLLTR</sequence>
<dbReference type="EMBL" id="BJON01000014">
    <property type="protein sequence ID" value="GED69959.1"/>
    <property type="molecule type" value="Genomic_DNA"/>
</dbReference>
<name>A0ABQ0TQA4_9BACL</name>
<comment type="similarity">
    <text evidence="2">Belongs to the bacterial solute-binding protein 8 family.</text>
</comment>
<feature type="domain" description="Fe/B12 periplasmic-binding" evidence="7">
    <location>
        <begin position="71"/>
        <end position="334"/>
    </location>
</feature>
<feature type="compositionally biased region" description="Polar residues" evidence="5">
    <location>
        <begin position="43"/>
        <end position="56"/>
    </location>
</feature>
<evidence type="ECO:0000256" key="4">
    <source>
        <dbReference type="ARBA" id="ARBA00022729"/>
    </source>
</evidence>
<dbReference type="PANTHER" id="PTHR30532:SF26">
    <property type="entry name" value="IRON(3+)-HYDROXAMATE-BINDING PROTEIN FHUD"/>
    <property type="match status" value="1"/>
</dbReference>
<evidence type="ECO:0000256" key="1">
    <source>
        <dbReference type="ARBA" id="ARBA00004196"/>
    </source>
</evidence>
<evidence type="ECO:0000256" key="2">
    <source>
        <dbReference type="ARBA" id="ARBA00008814"/>
    </source>
</evidence>
<dbReference type="Gene3D" id="3.40.50.1980">
    <property type="entry name" value="Nitrogenase molybdenum iron protein domain"/>
    <property type="match status" value="2"/>
</dbReference>
<dbReference type="InterPro" id="IPR002491">
    <property type="entry name" value="ABC_transptr_periplasmic_BD"/>
</dbReference>
<organism evidence="8 9">
    <name type="scientific">Brevibacillus reuszeri</name>
    <dbReference type="NCBI Taxonomy" id="54915"/>
    <lineage>
        <taxon>Bacteria</taxon>
        <taxon>Bacillati</taxon>
        <taxon>Bacillota</taxon>
        <taxon>Bacilli</taxon>
        <taxon>Bacillales</taxon>
        <taxon>Paenibacillaceae</taxon>
        <taxon>Brevibacillus</taxon>
    </lineage>
</organism>
<feature type="compositionally biased region" description="Low complexity" evidence="5">
    <location>
        <begin position="27"/>
        <end position="42"/>
    </location>
</feature>
<keyword evidence="9" id="KW-1185">Reference proteome</keyword>
<evidence type="ECO:0000256" key="5">
    <source>
        <dbReference type="SAM" id="MobiDB-lite"/>
    </source>
</evidence>
<comment type="caution">
    <text evidence="8">The sequence shown here is derived from an EMBL/GenBank/DDBJ whole genome shotgun (WGS) entry which is preliminary data.</text>
</comment>
<gene>
    <name evidence="8" type="ORF">BRE01_36610</name>
</gene>
<evidence type="ECO:0000256" key="3">
    <source>
        <dbReference type="ARBA" id="ARBA00022448"/>
    </source>
</evidence>
<comment type="subcellular location">
    <subcellularLocation>
        <location evidence="1">Cell envelope</location>
    </subcellularLocation>
</comment>
<reference evidence="8 9" key="1">
    <citation type="submission" date="2019-06" db="EMBL/GenBank/DDBJ databases">
        <title>Whole genome shotgun sequence of Brevibacillus reuszeri NBRC 15719.</title>
        <authorList>
            <person name="Hosoyama A."/>
            <person name="Uohara A."/>
            <person name="Ohji S."/>
            <person name="Ichikawa N."/>
        </authorList>
    </citation>
    <scope>NUCLEOTIDE SEQUENCE [LARGE SCALE GENOMIC DNA]</scope>
    <source>
        <strain evidence="8 9">NBRC 15719</strain>
    </source>
</reference>
<proteinExistence type="inferred from homology"/>
<feature type="chain" id="PRO_5045353718" description="Fe/B12 periplasmic-binding domain-containing protein" evidence="6">
    <location>
        <begin position="24"/>
        <end position="334"/>
    </location>
</feature>
<feature type="region of interest" description="Disordered" evidence="5">
    <location>
        <begin position="27"/>
        <end position="63"/>
    </location>
</feature>
<protein>
    <recommendedName>
        <fullName evidence="7">Fe/B12 periplasmic-binding domain-containing protein</fullName>
    </recommendedName>
</protein>
<dbReference type="PROSITE" id="PS51257">
    <property type="entry name" value="PROKAR_LIPOPROTEIN"/>
    <property type="match status" value="1"/>
</dbReference>
<evidence type="ECO:0000313" key="8">
    <source>
        <dbReference type="EMBL" id="GED69959.1"/>
    </source>
</evidence>
<evidence type="ECO:0000259" key="7">
    <source>
        <dbReference type="PROSITE" id="PS50983"/>
    </source>
</evidence>
<dbReference type="PANTHER" id="PTHR30532">
    <property type="entry name" value="IRON III DICITRATE-BINDING PERIPLASMIC PROTEIN"/>
    <property type="match status" value="1"/>
</dbReference>
<feature type="signal peptide" evidence="6">
    <location>
        <begin position="1"/>
        <end position="23"/>
    </location>
</feature>